<reference evidence="8 9" key="1">
    <citation type="submission" date="2024-02" db="EMBL/GenBank/DDBJ databases">
        <authorList>
            <person name="Saticioglu I.B."/>
        </authorList>
    </citation>
    <scope>NUCLEOTIDE SEQUENCE [LARGE SCALE GENOMIC DNA]</scope>
    <source>
        <strain evidence="8 9">Mu-80</strain>
    </source>
</reference>
<dbReference type="CDD" id="cd17535">
    <property type="entry name" value="REC_NarL-like"/>
    <property type="match status" value="1"/>
</dbReference>
<organism evidence="8 9">
    <name type="scientific">Microbacterium bandirmense</name>
    <dbReference type="NCBI Taxonomy" id="3122050"/>
    <lineage>
        <taxon>Bacteria</taxon>
        <taxon>Bacillati</taxon>
        <taxon>Actinomycetota</taxon>
        <taxon>Actinomycetes</taxon>
        <taxon>Micrococcales</taxon>
        <taxon>Microbacteriaceae</taxon>
        <taxon>Microbacterium</taxon>
    </lineage>
</organism>
<keyword evidence="2" id="KW-0805">Transcription regulation</keyword>
<keyword evidence="3" id="KW-0238">DNA-binding</keyword>
<evidence type="ECO:0000256" key="5">
    <source>
        <dbReference type="PROSITE-ProRule" id="PRU00169"/>
    </source>
</evidence>
<evidence type="ECO:0000256" key="4">
    <source>
        <dbReference type="ARBA" id="ARBA00023163"/>
    </source>
</evidence>
<dbReference type="Pfam" id="PF00196">
    <property type="entry name" value="GerE"/>
    <property type="match status" value="1"/>
</dbReference>
<evidence type="ECO:0000256" key="1">
    <source>
        <dbReference type="ARBA" id="ARBA00022553"/>
    </source>
</evidence>
<dbReference type="CDD" id="cd06170">
    <property type="entry name" value="LuxR_C_like"/>
    <property type="match status" value="1"/>
</dbReference>
<feature type="modified residue" description="4-aspartylphosphate" evidence="5">
    <location>
        <position position="62"/>
    </location>
</feature>
<keyword evidence="4" id="KW-0804">Transcription</keyword>
<dbReference type="SUPFAM" id="SSF46894">
    <property type="entry name" value="C-terminal effector domain of the bipartite response regulators"/>
    <property type="match status" value="1"/>
</dbReference>
<dbReference type="SMART" id="SM00421">
    <property type="entry name" value="HTH_LUXR"/>
    <property type="match status" value="1"/>
</dbReference>
<sequence length="227" mass="23744">MTLADATSAVRVLLVDDEPLIRSGFQFILATAEGIEVVGEAADGAAAIEFVRAHRADVILMDVRMPGVAGPEATAAIVSQSSARVLAMTSIDTEDQLLRMLEAGASGYLLKDESPSRIIDAIRRTAIGDTVVSSASAAQLVQRVVSDQGGASRRDAAARVATLTERELDVARGVASGATNEEIGLGLHIAAGTVKTHLEQVFHKLGVRRRVQVGVILERAGLGPDDV</sequence>
<dbReference type="PROSITE" id="PS50110">
    <property type="entry name" value="RESPONSE_REGULATORY"/>
    <property type="match status" value="1"/>
</dbReference>
<feature type="domain" description="Response regulatory" evidence="7">
    <location>
        <begin position="11"/>
        <end position="126"/>
    </location>
</feature>
<dbReference type="PRINTS" id="PR00038">
    <property type="entry name" value="HTHLUXR"/>
</dbReference>
<dbReference type="InterPro" id="IPR011006">
    <property type="entry name" value="CheY-like_superfamily"/>
</dbReference>
<dbReference type="PROSITE" id="PS50043">
    <property type="entry name" value="HTH_LUXR_2"/>
    <property type="match status" value="1"/>
</dbReference>
<dbReference type="RefSeq" id="WP_337333116.1">
    <property type="nucleotide sequence ID" value="NZ_JBBDGM010000014.1"/>
</dbReference>
<dbReference type="Gene3D" id="3.40.50.2300">
    <property type="match status" value="1"/>
</dbReference>
<dbReference type="Proteomes" id="UP001371224">
    <property type="component" value="Unassembled WGS sequence"/>
</dbReference>
<evidence type="ECO:0000313" key="9">
    <source>
        <dbReference type="Proteomes" id="UP001371224"/>
    </source>
</evidence>
<dbReference type="SMART" id="SM00448">
    <property type="entry name" value="REC"/>
    <property type="match status" value="1"/>
</dbReference>
<dbReference type="InterPro" id="IPR058245">
    <property type="entry name" value="NreC/VraR/RcsB-like_REC"/>
</dbReference>
<evidence type="ECO:0000259" key="6">
    <source>
        <dbReference type="PROSITE" id="PS50043"/>
    </source>
</evidence>
<dbReference type="InterPro" id="IPR001789">
    <property type="entry name" value="Sig_transdc_resp-reg_receiver"/>
</dbReference>
<evidence type="ECO:0000313" key="8">
    <source>
        <dbReference type="EMBL" id="MEJ1089470.1"/>
    </source>
</evidence>
<dbReference type="InterPro" id="IPR039420">
    <property type="entry name" value="WalR-like"/>
</dbReference>
<keyword evidence="1 5" id="KW-0597">Phosphoprotein</keyword>
<evidence type="ECO:0000259" key="7">
    <source>
        <dbReference type="PROSITE" id="PS50110"/>
    </source>
</evidence>
<name>A0ABU8LEP2_9MICO</name>
<dbReference type="SUPFAM" id="SSF52172">
    <property type="entry name" value="CheY-like"/>
    <property type="match status" value="1"/>
</dbReference>
<dbReference type="Pfam" id="PF00072">
    <property type="entry name" value="Response_reg"/>
    <property type="match status" value="1"/>
</dbReference>
<evidence type="ECO:0000256" key="2">
    <source>
        <dbReference type="ARBA" id="ARBA00023015"/>
    </source>
</evidence>
<dbReference type="InterPro" id="IPR016032">
    <property type="entry name" value="Sig_transdc_resp-reg_C-effctor"/>
</dbReference>
<gene>
    <name evidence="8" type="ORF">WDU99_14230</name>
</gene>
<dbReference type="EMBL" id="JBBDGM010000014">
    <property type="protein sequence ID" value="MEJ1089470.1"/>
    <property type="molecule type" value="Genomic_DNA"/>
</dbReference>
<dbReference type="PANTHER" id="PTHR43214:SF24">
    <property type="entry name" value="TRANSCRIPTIONAL REGULATORY PROTEIN NARL-RELATED"/>
    <property type="match status" value="1"/>
</dbReference>
<evidence type="ECO:0000256" key="3">
    <source>
        <dbReference type="ARBA" id="ARBA00023125"/>
    </source>
</evidence>
<comment type="caution">
    <text evidence="8">The sequence shown here is derived from an EMBL/GenBank/DDBJ whole genome shotgun (WGS) entry which is preliminary data.</text>
</comment>
<dbReference type="InterPro" id="IPR000792">
    <property type="entry name" value="Tscrpt_reg_LuxR_C"/>
</dbReference>
<accession>A0ABU8LEP2</accession>
<protein>
    <submittedName>
        <fullName evidence="8">Response regulator transcription factor</fullName>
    </submittedName>
</protein>
<proteinExistence type="predicted"/>
<dbReference type="PANTHER" id="PTHR43214">
    <property type="entry name" value="TWO-COMPONENT RESPONSE REGULATOR"/>
    <property type="match status" value="1"/>
</dbReference>
<keyword evidence="9" id="KW-1185">Reference proteome</keyword>
<feature type="domain" description="HTH luxR-type" evidence="6">
    <location>
        <begin position="156"/>
        <end position="221"/>
    </location>
</feature>